<keyword evidence="1" id="KW-0812">Transmembrane</keyword>
<keyword evidence="1" id="KW-1133">Transmembrane helix</keyword>
<sequence>MAGDTDTRSGWLGIAVIWAIALVGAVVVVALAATGTAAWFGDDTRLGVYGALGIVLAASVIGALIVQLATRRPDGFVIRASWSIVGAAAVIAIAAIAVAPITVAVSG</sequence>
<organism evidence="2 3">
    <name type="scientific">Agromyces badenianii</name>
    <dbReference type="NCBI Taxonomy" id="2080742"/>
    <lineage>
        <taxon>Bacteria</taxon>
        <taxon>Bacillati</taxon>
        <taxon>Actinomycetota</taxon>
        <taxon>Actinomycetes</taxon>
        <taxon>Micrococcales</taxon>
        <taxon>Microbacteriaceae</taxon>
        <taxon>Agromyces</taxon>
    </lineage>
</organism>
<feature type="transmembrane region" description="Helical" evidence="1">
    <location>
        <begin position="46"/>
        <end position="70"/>
    </location>
</feature>
<feature type="transmembrane region" description="Helical" evidence="1">
    <location>
        <begin position="12"/>
        <end position="40"/>
    </location>
</feature>
<dbReference type="EMBL" id="CP028913">
    <property type="protein sequence ID" value="AWB96088.1"/>
    <property type="molecule type" value="Genomic_DNA"/>
</dbReference>
<proteinExistence type="predicted"/>
<evidence type="ECO:0008006" key="4">
    <source>
        <dbReference type="Google" id="ProtNLM"/>
    </source>
</evidence>
<evidence type="ECO:0000256" key="1">
    <source>
        <dbReference type="SAM" id="Phobius"/>
    </source>
</evidence>
<protein>
    <recommendedName>
        <fullName evidence="4">Major facilitator superfamily (MFS) profile domain-containing protein</fullName>
    </recommendedName>
</protein>
<gene>
    <name evidence="2" type="ORF">DCE93_10845</name>
</gene>
<reference evidence="2 3" key="1">
    <citation type="submission" date="2018-04" db="EMBL/GenBank/DDBJ databases">
        <authorList>
            <person name="Li J."/>
        </authorList>
    </citation>
    <scope>NUCLEOTIDE SEQUENCE [LARGE SCALE GENOMIC DNA]</scope>
    <source>
        <strain evidence="3">30A</strain>
    </source>
</reference>
<dbReference type="RefSeq" id="WP_108595893.1">
    <property type="nucleotide sequence ID" value="NZ_CP028913.1"/>
</dbReference>
<evidence type="ECO:0000313" key="3">
    <source>
        <dbReference type="Proteomes" id="UP000244729"/>
    </source>
</evidence>
<keyword evidence="1" id="KW-0472">Membrane</keyword>
<dbReference type="AlphaFoldDB" id="A0A2S0WXP9"/>
<evidence type="ECO:0000313" key="2">
    <source>
        <dbReference type="EMBL" id="AWB96088.1"/>
    </source>
</evidence>
<name>A0A2S0WXP9_9MICO</name>
<feature type="transmembrane region" description="Helical" evidence="1">
    <location>
        <begin position="82"/>
        <end position="105"/>
    </location>
</feature>
<keyword evidence="3" id="KW-1185">Reference proteome</keyword>
<accession>A0A2S0WXP9</accession>
<dbReference type="KEGG" id="agm:DCE93_10845"/>
<dbReference type="Proteomes" id="UP000244729">
    <property type="component" value="Chromosome"/>
</dbReference>
<dbReference type="OrthoDB" id="5007892at2"/>